<keyword evidence="1" id="KW-0812">Transmembrane</keyword>
<dbReference type="RefSeq" id="WP_134437055.1">
    <property type="nucleotide sequence ID" value="NZ_SOML01000010.1"/>
</dbReference>
<keyword evidence="3" id="KW-1185">Reference proteome</keyword>
<evidence type="ECO:0000313" key="3">
    <source>
        <dbReference type="Proteomes" id="UP000297861"/>
    </source>
</evidence>
<sequence>MKRKIADKVEMIILLIIAIAGVIYISEKDKDLDKQIKKLQETQALQYRIVQIDNEEYLFKTK</sequence>
<gene>
    <name evidence="2" type="ORF">E2605_14820</name>
</gene>
<reference evidence="2 3" key="1">
    <citation type="submission" date="2019-03" db="EMBL/GenBank/DDBJ databases">
        <title>San Antonio Military Medical Center submission to MRSN (WRAIR), pending publication.</title>
        <authorList>
            <person name="Blyth D.M."/>
            <person name="Mccarthy S.L."/>
            <person name="Schall S.E."/>
            <person name="Stam J.A."/>
            <person name="Ong A.C."/>
            <person name="Mcgann P.T."/>
        </authorList>
    </citation>
    <scope>NUCLEOTIDE SEQUENCE [LARGE SCALE GENOMIC DNA]</scope>
    <source>
        <strain evidence="2 3">MRSN571793</strain>
    </source>
</reference>
<organism evidence="2 3">
    <name type="scientific">Dysgonomonas capnocytophagoides</name>
    <dbReference type="NCBI Taxonomy" id="45254"/>
    <lineage>
        <taxon>Bacteria</taxon>
        <taxon>Pseudomonadati</taxon>
        <taxon>Bacteroidota</taxon>
        <taxon>Bacteroidia</taxon>
        <taxon>Bacteroidales</taxon>
        <taxon>Dysgonomonadaceae</taxon>
        <taxon>Dysgonomonas</taxon>
    </lineage>
</organism>
<dbReference type="AlphaFoldDB" id="A0A4Y8KY59"/>
<accession>A0A4Y8KY59</accession>
<dbReference type="EMBL" id="SOML01000010">
    <property type="protein sequence ID" value="TFD94643.1"/>
    <property type="molecule type" value="Genomic_DNA"/>
</dbReference>
<evidence type="ECO:0000256" key="1">
    <source>
        <dbReference type="SAM" id="Phobius"/>
    </source>
</evidence>
<dbReference type="Proteomes" id="UP000297861">
    <property type="component" value="Unassembled WGS sequence"/>
</dbReference>
<keyword evidence="1" id="KW-1133">Transmembrane helix</keyword>
<name>A0A4Y8KY59_9BACT</name>
<keyword evidence="1" id="KW-0472">Membrane</keyword>
<comment type="caution">
    <text evidence="2">The sequence shown here is derived from an EMBL/GenBank/DDBJ whole genome shotgun (WGS) entry which is preliminary data.</text>
</comment>
<feature type="transmembrane region" description="Helical" evidence="1">
    <location>
        <begin position="9"/>
        <end position="26"/>
    </location>
</feature>
<protein>
    <submittedName>
        <fullName evidence="2">Uncharacterized protein</fullName>
    </submittedName>
</protein>
<proteinExistence type="predicted"/>
<evidence type="ECO:0000313" key="2">
    <source>
        <dbReference type="EMBL" id="TFD94643.1"/>
    </source>
</evidence>